<dbReference type="GO" id="GO:0051082">
    <property type="term" value="F:unfolded protein binding"/>
    <property type="evidence" value="ECO:0007669"/>
    <property type="project" value="TreeGrafter"/>
</dbReference>
<name>A0A1E3PJC2_9ASCO</name>
<evidence type="ECO:0000256" key="10">
    <source>
        <dbReference type="ARBA" id="ARBA00022777"/>
    </source>
</evidence>
<evidence type="ECO:0000256" key="14">
    <source>
        <dbReference type="ARBA" id="ARBA00022989"/>
    </source>
</evidence>
<dbReference type="Gene3D" id="1.20.1440.180">
    <property type="entry name" value="KEN domain"/>
    <property type="match status" value="1"/>
</dbReference>
<dbReference type="OrthoDB" id="63989at2759"/>
<keyword evidence="8" id="KW-0732">Signal</keyword>
<dbReference type="GO" id="GO:0036498">
    <property type="term" value="P:IRE1-mediated unfolded protein response"/>
    <property type="evidence" value="ECO:0007669"/>
    <property type="project" value="TreeGrafter"/>
</dbReference>
<gene>
    <name evidence="22" type="ORF">NADFUDRAFT_25117</name>
</gene>
<evidence type="ECO:0000256" key="16">
    <source>
        <dbReference type="ARBA" id="ARBA00023180"/>
    </source>
</evidence>
<keyword evidence="7" id="KW-0479">Metal-binding</keyword>
<dbReference type="InterPro" id="IPR038357">
    <property type="entry name" value="KEN_sf"/>
</dbReference>
<comment type="catalytic activity">
    <reaction evidence="17">
        <text>L-threonyl-[protein] + ATP = O-phospho-L-threonyl-[protein] + ADP + H(+)</text>
        <dbReference type="Rhea" id="RHEA:46608"/>
        <dbReference type="Rhea" id="RHEA-COMP:11060"/>
        <dbReference type="Rhea" id="RHEA-COMP:11605"/>
        <dbReference type="ChEBI" id="CHEBI:15378"/>
        <dbReference type="ChEBI" id="CHEBI:30013"/>
        <dbReference type="ChEBI" id="CHEBI:30616"/>
        <dbReference type="ChEBI" id="CHEBI:61977"/>
        <dbReference type="ChEBI" id="CHEBI:456216"/>
        <dbReference type="EC" id="2.7.11.1"/>
    </reaction>
    <physiologicalReaction direction="left-to-right" evidence="17">
        <dbReference type="Rhea" id="RHEA:46609"/>
    </physiologicalReaction>
</comment>
<evidence type="ECO:0000313" key="23">
    <source>
        <dbReference type="Proteomes" id="UP000095009"/>
    </source>
</evidence>
<evidence type="ECO:0000313" key="22">
    <source>
        <dbReference type="EMBL" id="ODQ65448.1"/>
    </source>
</evidence>
<dbReference type="InterPro" id="IPR045133">
    <property type="entry name" value="IRE1/2-like"/>
</dbReference>
<dbReference type="PROSITE" id="PS50011">
    <property type="entry name" value="PROTEIN_KINASE_DOM"/>
    <property type="match status" value="1"/>
</dbReference>
<evidence type="ECO:0000256" key="1">
    <source>
        <dbReference type="ARBA" id="ARBA00001946"/>
    </source>
</evidence>
<evidence type="ECO:0000256" key="8">
    <source>
        <dbReference type="ARBA" id="ARBA00022729"/>
    </source>
</evidence>
<dbReference type="STRING" id="857566.A0A1E3PJC2"/>
<dbReference type="SUPFAM" id="SSF56112">
    <property type="entry name" value="Protein kinase-like (PK-like)"/>
    <property type="match status" value="1"/>
</dbReference>
<reference evidence="22 23" key="1">
    <citation type="journal article" date="2016" name="Proc. Natl. Acad. Sci. U.S.A.">
        <title>Comparative genomics of biotechnologically important yeasts.</title>
        <authorList>
            <person name="Riley R."/>
            <person name="Haridas S."/>
            <person name="Wolfe K.H."/>
            <person name="Lopes M.R."/>
            <person name="Hittinger C.T."/>
            <person name="Goeker M."/>
            <person name="Salamov A.A."/>
            <person name="Wisecaver J.H."/>
            <person name="Long T.M."/>
            <person name="Calvey C.H."/>
            <person name="Aerts A.L."/>
            <person name="Barry K.W."/>
            <person name="Choi C."/>
            <person name="Clum A."/>
            <person name="Coughlan A.Y."/>
            <person name="Deshpande S."/>
            <person name="Douglass A.P."/>
            <person name="Hanson S.J."/>
            <person name="Klenk H.-P."/>
            <person name="LaButti K.M."/>
            <person name="Lapidus A."/>
            <person name="Lindquist E.A."/>
            <person name="Lipzen A.M."/>
            <person name="Meier-Kolthoff J.P."/>
            <person name="Ohm R.A."/>
            <person name="Otillar R.P."/>
            <person name="Pangilinan J.L."/>
            <person name="Peng Y."/>
            <person name="Rokas A."/>
            <person name="Rosa C.A."/>
            <person name="Scheuner C."/>
            <person name="Sibirny A.A."/>
            <person name="Slot J.C."/>
            <person name="Stielow J.B."/>
            <person name="Sun H."/>
            <person name="Kurtzman C.P."/>
            <person name="Blackwell M."/>
            <person name="Grigoriev I.V."/>
            <person name="Jeffries T.W."/>
        </authorList>
    </citation>
    <scope>NUCLEOTIDE SEQUENCE [LARGE SCALE GENOMIC DNA]</scope>
    <source>
        <strain evidence="22 23">DSM 6958</strain>
    </source>
</reference>
<dbReference type="PROSITE" id="PS51392">
    <property type="entry name" value="KEN"/>
    <property type="match status" value="1"/>
</dbReference>
<evidence type="ECO:0000256" key="19">
    <source>
        <dbReference type="SAM" id="MobiDB-lite"/>
    </source>
</evidence>
<organism evidence="22 23">
    <name type="scientific">Nadsonia fulvescens var. elongata DSM 6958</name>
    <dbReference type="NCBI Taxonomy" id="857566"/>
    <lineage>
        <taxon>Eukaryota</taxon>
        <taxon>Fungi</taxon>
        <taxon>Dikarya</taxon>
        <taxon>Ascomycota</taxon>
        <taxon>Saccharomycotina</taxon>
        <taxon>Dipodascomycetes</taxon>
        <taxon>Dipodascales</taxon>
        <taxon>Dipodascales incertae sedis</taxon>
        <taxon>Nadsonia</taxon>
    </lineage>
</organism>
<keyword evidence="11" id="KW-0378">Hydrolase</keyword>
<keyword evidence="9" id="KW-0547">Nucleotide-binding</keyword>
<dbReference type="PANTHER" id="PTHR13954">
    <property type="entry name" value="IRE1-RELATED"/>
    <property type="match status" value="1"/>
</dbReference>
<dbReference type="InterPro" id="IPR010513">
    <property type="entry name" value="KEN_dom"/>
</dbReference>
<dbReference type="GO" id="GO:0046872">
    <property type="term" value="F:metal ion binding"/>
    <property type="evidence" value="ECO:0007669"/>
    <property type="project" value="UniProtKB-KW"/>
</dbReference>
<evidence type="ECO:0000256" key="9">
    <source>
        <dbReference type="ARBA" id="ARBA00022741"/>
    </source>
</evidence>
<dbReference type="Pfam" id="PF00069">
    <property type="entry name" value="Pkinase"/>
    <property type="match status" value="1"/>
</dbReference>
<dbReference type="Gene3D" id="3.30.200.20">
    <property type="entry name" value="Phosphorylase Kinase, domain 1"/>
    <property type="match status" value="1"/>
</dbReference>
<keyword evidence="14" id="KW-1133">Transmembrane helix</keyword>
<comment type="subcellular location">
    <subcellularLocation>
        <location evidence="2">Membrane</location>
        <topology evidence="2">Single-pass type I membrane protein</topology>
    </subcellularLocation>
</comment>
<keyword evidence="13" id="KW-0460">Magnesium</keyword>
<dbReference type="InterPro" id="IPR008271">
    <property type="entry name" value="Ser/Thr_kinase_AS"/>
</dbReference>
<dbReference type="GO" id="GO:0070059">
    <property type="term" value="P:intrinsic apoptotic signaling pathway in response to endoplasmic reticulum stress"/>
    <property type="evidence" value="ECO:0007669"/>
    <property type="project" value="TreeGrafter"/>
</dbReference>
<dbReference type="GO" id="GO:0016787">
    <property type="term" value="F:hydrolase activity"/>
    <property type="evidence" value="ECO:0007669"/>
    <property type="project" value="UniProtKB-KW"/>
</dbReference>
<evidence type="ECO:0000256" key="13">
    <source>
        <dbReference type="ARBA" id="ARBA00022842"/>
    </source>
</evidence>
<dbReference type="FunFam" id="1.10.510.10:FF:000572">
    <property type="entry name" value="Serine/threonine-protein kinase/endoribonuclease IRE1"/>
    <property type="match status" value="1"/>
</dbReference>
<dbReference type="Pfam" id="PF06479">
    <property type="entry name" value="Ribonuc_2-5A"/>
    <property type="match status" value="1"/>
</dbReference>
<keyword evidence="4" id="KW-0723">Serine/threonine-protein kinase</keyword>
<feature type="region of interest" description="Disordered" evidence="19">
    <location>
        <begin position="1"/>
        <end position="23"/>
    </location>
</feature>
<evidence type="ECO:0000256" key="15">
    <source>
        <dbReference type="ARBA" id="ARBA00023136"/>
    </source>
</evidence>
<dbReference type="SMART" id="SM00580">
    <property type="entry name" value="PUG"/>
    <property type="match status" value="1"/>
</dbReference>
<keyword evidence="12" id="KW-0067">ATP-binding</keyword>
<feature type="domain" description="KEN" evidence="21">
    <location>
        <begin position="321"/>
        <end position="452"/>
    </location>
</feature>
<sequence>MDEIKNDTSDILPNELPSQSSERNICPKDSIRYENSLIVSKKILGYGSHGTIVFQGKYYNRDVAVKRLLLDFYDVASHEITLLQESNDHPNIVRYFCKQESKKFLYIALELCSASLYDVIEKSSLYPELVNQMTSKNTLYQIANGVSYLHSLKMVHRDIKPQNILVAPPRKNRISYSSYYHYNEHSSPVRILVTDFGVSKKLDIDQSSFGPTSALPVGTSGWMAPELLTSDNTRPRGTRAIDIFSLGCVFYYVLSGGSHPFGEEYDRNGNIIRNKVSFRNLDLLAYDYSECVDLINRMIAHKPKDRPDITDVLTHPYFWTSSQRLEFLVKLSDRMDSEIKDPPSPLIKSFESQSRKIVGKDWHTRFEKIFVNEIERQRKYRGERILDLLRAMRNKSHHYDNLPENIMALVGPLPDGYLAYFTRKFPLLFMHGYYFVKKNLQEEEGFASFFQL</sequence>
<dbReference type="InterPro" id="IPR011009">
    <property type="entry name" value="Kinase-like_dom_sf"/>
</dbReference>
<evidence type="ECO:0000256" key="5">
    <source>
        <dbReference type="ARBA" id="ARBA00022679"/>
    </source>
</evidence>
<keyword evidence="23" id="KW-1185">Reference proteome</keyword>
<dbReference type="EMBL" id="KV454410">
    <property type="protein sequence ID" value="ODQ65448.1"/>
    <property type="molecule type" value="Genomic_DNA"/>
</dbReference>
<evidence type="ECO:0000259" key="20">
    <source>
        <dbReference type="PROSITE" id="PS50011"/>
    </source>
</evidence>
<dbReference type="GO" id="GO:0004521">
    <property type="term" value="F:RNA endonuclease activity"/>
    <property type="evidence" value="ECO:0007669"/>
    <property type="project" value="InterPro"/>
</dbReference>
<keyword evidence="15" id="KW-0472">Membrane</keyword>
<protein>
    <recommendedName>
        <fullName evidence="3">non-specific serine/threonine protein kinase</fullName>
        <ecNumber evidence="3">2.7.11.1</ecNumber>
    </recommendedName>
</protein>
<dbReference type="InterPro" id="IPR000719">
    <property type="entry name" value="Prot_kinase_dom"/>
</dbReference>
<keyword evidence="16" id="KW-0325">Glycoprotein</keyword>
<dbReference type="PANTHER" id="PTHR13954:SF6">
    <property type="entry name" value="NON-SPECIFIC SERINE_THREONINE PROTEIN KINASE"/>
    <property type="match status" value="1"/>
</dbReference>
<dbReference type="PROSITE" id="PS00108">
    <property type="entry name" value="PROTEIN_KINASE_ST"/>
    <property type="match status" value="1"/>
</dbReference>
<evidence type="ECO:0000256" key="6">
    <source>
        <dbReference type="ARBA" id="ARBA00022692"/>
    </source>
</evidence>
<dbReference type="SMART" id="SM00220">
    <property type="entry name" value="S_TKc"/>
    <property type="match status" value="1"/>
</dbReference>
<keyword evidence="5" id="KW-0808">Transferase</keyword>
<dbReference type="GO" id="GO:0005524">
    <property type="term" value="F:ATP binding"/>
    <property type="evidence" value="ECO:0007669"/>
    <property type="project" value="UniProtKB-KW"/>
</dbReference>
<dbReference type="Proteomes" id="UP000095009">
    <property type="component" value="Unassembled WGS sequence"/>
</dbReference>
<dbReference type="CDD" id="cd10422">
    <property type="entry name" value="RNase_Ire1"/>
    <property type="match status" value="1"/>
</dbReference>
<accession>A0A1E3PJC2</accession>
<dbReference type="AlphaFoldDB" id="A0A1E3PJC2"/>
<proteinExistence type="predicted"/>
<evidence type="ECO:0000256" key="11">
    <source>
        <dbReference type="ARBA" id="ARBA00022801"/>
    </source>
</evidence>
<dbReference type="GO" id="GO:0006397">
    <property type="term" value="P:mRNA processing"/>
    <property type="evidence" value="ECO:0007669"/>
    <property type="project" value="InterPro"/>
</dbReference>
<evidence type="ECO:0000256" key="18">
    <source>
        <dbReference type="ARBA" id="ARBA00048977"/>
    </source>
</evidence>
<evidence type="ECO:0000256" key="2">
    <source>
        <dbReference type="ARBA" id="ARBA00004479"/>
    </source>
</evidence>
<evidence type="ECO:0000256" key="17">
    <source>
        <dbReference type="ARBA" id="ARBA00048659"/>
    </source>
</evidence>
<keyword evidence="10 22" id="KW-0418">Kinase</keyword>
<comment type="catalytic activity">
    <reaction evidence="18">
        <text>L-seryl-[protein] + ATP = O-phospho-L-seryl-[protein] + ADP + H(+)</text>
        <dbReference type="Rhea" id="RHEA:17989"/>
        <dbReference type="Rhea" id="RHEA-COMP:9863"/>
        <dbReference type="Rhea" id="RHEA-COMP:11604"/>
        <dbReference type="ChEBI" id="CHEBI:15378"/>
        <dbReference type="ChEBI" id="CHEBI:29999"/>
        <dbReference type="ChEBI" id="CHEBI:30616"/>
        <dbReference type="ChEBI" id="CHEBI:83421"/>
        <dbReference type="ChEBI" id="CHEBI:456216"/>
        <dbReference type="EC" id="2.7.11.1"/>
    </reaction>
    <physiologicalReaction direction="left-to-right" evidence="18">
        <dbReference type="Rhea" id="RHEA:17990"/>
    </physiologicalReaction>
</comment>
<dbReference type="FunFam" id="3.30.200.20:FF:000077">
    <property type="entry name" value="Putative Serine/threonine-protein kinase/endoribonuclease IRE1"/>
    <property type="match status" value="1"/>
</dbReference>
<evidence type="ECO:0000256" key="3">
    <source>
        <dbReference type="ARBA" id="ARBA00012513"/>
    </source>
</evidence>
<dbReference type="GO" id="GO:0004674">
    <property type="term" value="F:protein serine/threonine kinase activity"/>
    <property type="evidence" value="ECO:0007669"/>
    <property type="project" value="UniProtKB-KW"/>
</dbReference>
<keyword evidence="6" id="KW-0812">Transmembrane</keyword>
<evidence type="ECO:0000259" key="21">
    <source>
        <dbReference type="PROSITE" id="PS51392"/>
    </source>
</evidence>
<comment type="cofactor">
    <cofactor evidence="1">
        <name>Mg(2+)</name>
        <dbReference type="ChEBI" id="CHEBI:18420"/>
    </cofactor>
</comment>
<dbReference type="EC" id="2.7.11.1" evidence="3"/>
<dbReference type="GO" id="GO:1990604">
    <property type="term" value="C:IRE1-TRAF2-ASK1 complex"/>
    <property type="evidence" value="ECO:0007669"/>
    <property type="project" value="TreeGrafter"/>
</dbReference>
<evidence type="ECO:0000256" key="4">
    <source>
        <dbReference type="ARBA" id="ARBA00022527"/>
    </source>
</evidence>
<evidence type="ECO:0000256" key="12">
    <source>
        <dbReference type="ARBA" id="ARBA00022840"/>
    </source>
</evidence>
<feature type="domain" description="Protein kinase" evidence="20">
    <location>
        <begin position="38"/>
        <end position="318"/>
    </location>
</feature>
<dbReference type="Gene3D" id="1.10.510.10">
    <property type="entry name" value="Transferase(Phosphotransferase) domain 1"/>
    <property type="match status" value="1"/>
</dbReference>
<evidence type="ECO:0000256" key="7">
    <source>
        <dbReference type="ARBA" id="ARBA00022723"/>
    </source>
</evidence>